<proteinExistence type="predicted"/>
<comment type="caution">
    <text evidence="2">The sequence shown here is derived from an EMBL/GenBank/DDBJ whole genome shotgun (WGS) entry which is preliminary data.</text>
</comment>
<feature type="region of interest" description="Disordered" evidence="1">
    <location>
        <begin position="542"/>
        <end position="574"/>
    </location>
</feature>
<sequence>MASSAVGRIGRKKEGFQEFLQRVADIDPDEPNSELLDLNEQSKELDHLARGFRHNALSTQHQQDQHLRRYQQWARVVLAKNQNEVSDEDIDRLCFPDPSVGDSPWDHLASQLRRFLVFAIKKCVPRSIEDDAISYSVLIHYRRNMIFWVLRKYPERHIDPPKRSWLEAKMAEMTRFLQGQVTIRAPRSSQNRSRTPCIELAECHHLAWVLGRLAALRPGSLGLPDFMGNQHLPYLVWGDLKIERTPTKGAFYVRITIRNLKTNSVDPEKAHGKYGNKELVLSLHSPKGTMTFQLSAPHRILTIALRRGVLMGIDTLDDLFDGPERHVLIKDEFKDKPVLLKGGKRGRSILENEPMRAAALTEYLSLRGKKIGLVDAVTFYSIRRNTAMDLSVKLGSDMARAIMAHEPDSHTMETHYTMDRTALPDLTTMILGNNPLANIDNRPLDASAVFHRLSEDQMLKLGPMLNNIFRELRELDEDYPHNEASHIRKNRDRVLRRAALRATMKELAQDQQTNSTVDATNLDVEKLQSLCNEFNRRVLEEAKRSITNETSPTVTGDTQEAGNQEPTASDLDGDFAENVEENPEADAEDQFKTQIEQNEAVNTFPDELVDDINSQLPQMDYATAARAAMEVWLAVGTEGSAFGSKQNVGLTIVCPHCQEDDTVDDEMKSKRYAPSRLSRHQYGEFHSGYQQFLRRAVIEAKQQGLSGLRCEICVAVAPPGIAVPCHSTKKTLTRHIDLADAKHLTAAEIGVDRWWEGVAKAERLAVIAAHDRVKTEIGWYTPDFRGSVQRKAKNKSEVQQFESRQLALSSDTFALSSLEELPRPVDIGRGIKRGSDPNAFEDYLRSNPTASSMITMGEIPTVDGPRPLRDAILQNPALSSVITWGDIPAAGSGHERLASTPYAQLVSWGPMPGSADYDQETVLDKVERQHKGDKRSG</sequence>
<protein>
    <submittedName>
        <fullName evidence="2">WGS project CBMI000000000 data, contig CS3069_c000684</fullName>
    </submittedName>
</protein>
<evidence type="ECO:0000256" key="1">
    <source>
        <dbReference type="SAM" id="MobiDB-lite"/>
    </source>
</evidence>
<reference evidence="2" key="1">
    <citation type="submission" date="2013-05" db="EMBL/GenBank/DDBJ databases">
        <title>Draft genome sequences of six wheat associated Fusarium spp. isolates.</title>
        <authorList>
            <person name="Moolhuijzen P.M."/>
            <person name="Manners J.M."/>
            <person name="Wilcox S."/>
            <person name="Bellgard M.I."/>
            <person name="Gardiner D.M."/>
        </authorList>
    </citation>
    <scope>NUCLEOTIDE SEQUENCE</scope>
    <source>
        <strain evidence="2">CS3069</strain>
    </source>
</reference>
<name>A0A090MAW2_9HYPO</name>
<dbReference type="EMBL" id="CBMI010000682">
    <property type="protein sequence ID" value="CEG04254.1"/>
    <property type="molecule type" value="Genomic_DNA"/>
</dbReference>
<gene>
    <name evidence="2" type="ORF">BN850_0033360</name>
</gene>
<organism evidence="2">
    <name type="scientific">Fusarium clavum</name>
    <dbReference type="NCBI Taxonomy" id="2594811"/>
    <lineage>
        <taxon>Eukaryota</taxon>
        <taxon>Fungi</taxon>
        <taxon>Dikarya</taxon>
        <taxon>Ascomycota</taxon>
        <taxon>Pezizomycotina</taxon>
        <taxon>Sordariomycetes</taxon>
        <taxon>Hypocreomycetidae</taxon>
        <taxon>Hypocreales</taxon>
        <taxon>Nectriaceae</taxon>
        <taxon>Fusarium</taxon>
        <taxon>Fusarium incarnatum-equiseti species complex</taxon>
    </lineage>
</organism>
<accession>A0A090MAW2</accession>
<feature type="compositionally biased region" description="Polar residues" evidence="1">
    <location>
        <begin position="547"/>
        <end position="567"/>
    </location>
</feature>
<dbReference type="AlphaFoldDB" id="A0A090MAW2"/>
<evidence type="ECO:0000313" key="2">
    <source>
        <dbReference type="EMBL" id="CEG04254.1"/>
    </source>
</evidence>